<protein>
    <submittedName>
        <fullName evidence="5">Winged helix-turn-helix transcriptional regulator</fullName>
    </submittedName>
</protein>
<gene>
    <name evidence="5" type="ORF">H6A19_01905</name>
</gene>
<dbReference type="PRINTS" id="PR00598">
    <property type="entry name" value="HTHMARR"/>
</dbReference>
<evidence type="ECO:0000313" key="6">
    <source>
        <dbReference type="Proteomes" id="UP000767334"/>
    </source>
</evidence>
<organism evidence="5 6">
    <name type="scientific">Clostridium saudiense</name>
    <dbReference type="NCBI Taxonomy" id="1414720"/>
    <lineage>
        <taxon>Bacteria</taxon>
        <taxon>Bacillati</taxon>
        <taxon>Bacillota</taxon>
        <taxon>Clostridia</taxon>
        <taxon>Eubacteriales</taxon>
        <taxon>Clostridiaceae</taxon>
        <taxon>Clostridium</taxon>
    </lineage>
</organism>
<feature type="domain" description="HTH marR-type" evidence="4">
    <location>
        <begin position="7"/>
        <end position="142"/>
    </location>
</feature>
<dbReference type="InterPro" id="IPR000835">
    <property type="entry name" value="HTH_MarR-typ"/>
</dbReference>
<dbReference type="SUPFAM" id="SSF46785">
    <property type="entry name" value="Winged helix' DNA-binding domain"/>
    <property type="match status" value="1"/>
</dbReference>
<dbReference type="Pfam" id="PF01047">
    <property type="entry name" value="MarR"/>
    <property type="match status" value="1"/>
</dbReference>
<dbReference type="Proteomes" id="UP000767334">
    <property type="component" value="Unassembled WGS sequence"/>
</dbReference>
<keyword evidence="2" id="KW-0238">DNA-binding</keyword>
<evidence type="ECO:0000313" key="5">
    <source>
        <dbReference type="EMBL" id="MBM6818102.1"/>
    </source>
</evidence>
<keyword evidence="1" id="KW-0805">Transcription regulation</keyword>
<dbReference type="PROSITE" id="PS50995">
    <property type="entry name" value="HTH_MARR_2"/>
    <property type="match status" value="1"/>
</dbReference>
<comment type="caution">
    <text evidence="5">The sequence shown here is derived from an EMBL/GenBank/DDBJ whole genome shotgun (WGS) entry which is preliminary data.</text>
</comment>
<reference evidence="5 6" key="1">
    <citation type="journal article" date="2021" name="Sci. Rep.">
        <title>The distribution of antibiotic resistance genes in chicken gut microbiota commensals.</title>
        <authorList>
            <person name="Juricova H."/>
            <person name="Matiasovicova J."/>
            <person name="Kubasova T."/>
            <person name="Cejkova D."/>
            <person name="Rychlik I."/>
        </authorList>
    </citation>
    <scope>NUCLEOTIDE SEQUENCE [LARGE SCALE GENOMIC DNA]</scope>
    <source>
        <strain evidence="5 6">An435</strain>
    </source>
</reference>
<evidence type="ECO:0000259" key="4">
    <source>
        <dbReference type="PROSITE" id="PS50995"/>
    </source>
</evidence>
<proteinExistence type="predicted"/>
<dbReference type="RefSeq" id="WP_148321901.1">
    <property type="nucleotide sequence ID" value="NZ_JACJLL010000006.1"/>
</dbReference>
<keyword evidence="3" id="KW-0804">Transcription</keyword>
<name>A0ABS2FDL6_9CLOT</name>
<evidence type="ECO:0000256" key="1">
    <source>
        <dbReference type="ARBA" id="ARBA00023015"/>
    </source>
</evidence>
<accession>A0ABS2FDL6</accession>
<sequence length="152" mass="17553">MIRKESEDVLNMLLVKLFNDILKIEAAAIKQGECSDLSVTENHIIEAIGKNREMTMTEVAKDLEITVGTLTTAINRLIKKEYVERRRIEEDRRVVLIKLTDKGEKAFDSHAQFHTDMIKSIIQELPETEETVLITALKRMTNFFEEKYNLLG</sequence>
<keyword evidence="6" id="KW-1185">Reference proteome</keyword>
<dbReference type="PANTHER" id="PTHR42756:SF1">
    <property type="entry name" value="TRANSCRIPTIONAL REPRESSOR OF EMRAB OPERON"/>
    <property type="match status" value="1"/>
</dbReference>
<dbReference type="PANTHER" id="PTHR42756">
    <property type="entry name" value="TRANSCRIPTIONAL REGULATOR, MARR"/>
    <property type="match status" value="1"/>
</dbReference>
<evidence type="ECO:0000256" key="3">
    <source>
        <dbReference type="ARBA" id="ARBA00023163"/>
    </source>
</evidence>
<dbReference type="EMBL" id="JACJLL010000006">
    <property type="protein sequence ID" value="MBM6818102.1"/>
    <property type="molecule type" value="Genomic_DNA"/>
</dbReference>
<dbReference type="InterPro" id="IPR036388">
    <property type="entry name" value="WH-like_DNA-bd_sf"/>
</dbReference>
<dbReference type="SMART" id="SM00347">
    <property type="entry name" value="HTH_MARR"/>
    <property type="match status" value="1"/>
</dbReference>
<evidence type="ECO:0000256" key="2">
    <source>
        <dbReference type="ARBA" id="ARBA00023125"/>
    </source>
</evidence>
<dbReference type="Gene3D" id="1.10.10.10">
    <property type="entry name" value="Winged helix-like DNA-binding domain superfamily/Winged helix DNA-binding domain"/>
    <property type="match status" value="1"/>
</dbReference>
<dbReference type="InterPro" id="IPR036390">
    <property type="entry name" value="WH_DNA-bd_sf"/>
</dbReference>